<gene>
    <name evidence="1" type="ORF">OFY01_07210</name>
</gene>
<keyword evidence="2" id="KW-1185">Reference proteome</keyword>
<reference evidence="1" key="1">
    <citation type="submission" date="2022-10" db="EMBL/GenBank/DDBJ databases">
        <title>Streptomyces beihaiensis sp. nov., a chitin degrading actinobacterium, isolated from shrimp pond soil.</title>
        <authorList>
            <person name="Xie J."/>
            <person name="Shen N."/>
        </authorList>
    </citation>
    <scope>NUCLEOTIDE SEQUENCE</scope>
    <source>
        <strain evidence="1">GXMU-J5</strain>
    </source>
</reference>
<dbReference type="RefSeq" id="WP_266597463.1">
    <property type="nucleotide sequence ID" value="NZ_JAPHNL010000057.1"/>
</dbReference>
<dbReference type="EMBL" id="JAPHNL010000057">
    <property type="protein sequence ID" value="MCX3059559.1"/>
    <property type="molecule type" value="Genomic_DNA"/>
</dbReference>
<protein>
    <submittedName>
        <fullName evidence="1">Uncharacterized protein</fullName>
    </submittedName>
</protein>
<organism evidence="1 2">
    <name type="scientific">Streptomyces beihaiensis</name>
    <dbReference type="NCBI Taxonomy" id="2984495"/>
    <lineage>
        <taxon>Bacteria</taxon>
        <taxon>Bacillati</taxon>
        <taxon>Actinomycetota</taxon>
        <taxon>Actinomycetes</taxon>
        <taxon>Kitasatosporales</taxon>
        <taxon>Streptomycetaceae</taxon>
        <taxon>Streptomyces</taxon>
    </lineage>
</organism>
<dbReference type="Proteomes" id="UP001163064">
    <property type="component" value="Unassembled WGS sequence"/>
</dbReference>
<accession>A0ABT3TR92</accession>
<evidence type="ECO:0000313" key="2">
    <source>
        <dbReference type="Proteomes" id="UP001163064"/>
    </source>
</evidence>
<name>A0ABT3TR92_9ACTN</name>
<evidence type="ECO:0000313" key="1">
    <source>
        <dbReference type="EMBL" id="MCX3059559.1"/>
    </source>
</evidence>
<sequence>MRRLIRRLLGVKSPAEEYDAAMAHLTRCVAEGWAEGIRNPGSPDPEKLAQAMAYAEGVARRSFPALYDDEA</sequence>
<comment type="caution">
    <text evidence="1">The sequence shown here is derived from an EMBL/GenBank/DDBJ whole genome shotgun (WGS) entry which is preliminary data.</text>
</comment>
<proteinExistence type="predicted"/>